<dbReference type="SMART" id="SM00192">
    <property type="entry name" value="LDLa"/>
    <property type="match status" value="1"/>
</dbReference>
<comment type="caution">
    <text evidence="5">The sequence shown here is derived from an EMBL/GenBank/DDBJ whole genome shotgun (WGS) entry which is preliminary data.</text>
</comment>
<dbReference type="Gene3D" id="4.10.400.10">
    <property type="entry name" value="Low-density Lipoprotein Receptor"/>
    <property type="match status" value="1"/>
</dbReference>
<feature type="disulfide bond" evidence="2">
    <location>
        <begin position="65"/>
        <end position="80"/>
    </location>
</feature>
<dbReference type="PROSITE" id="PS01209">
    <property type="entry name" value="LDLRA_1"/>
    <property type="match status" value="1"/>
</dbReference>
<feature type="chain" id="PRO_5042846350" description="Lipoprotein receptor" evidence="4">
    <location>
        <begin position="24"/>
        <end position="170"/>
    </location>
</feature>
<feature type="signal peptide" evidence="4">
    <location>
        <begin position="1"/>
        <end position="23"/>
    </location>
</feature>
<keyword evidence="3" id="KW-0472">Membrane</keyword>
<dbReference type="Pfam" id="PF00057">
    <property type="entry name" value="Ldl_recept_a"/>
    <property type="match status" value="1"/>
</dbReference>
<dbReference type="Proteomes" id="UP001328107">
    <property type="component" value="Unassembled WGS sequence"/>
</dbReference>
<keyword evidence="6" id="KW-1185">Reference proteome</keyword>
<evidence type="ECO:0000256" key="1">
    <source>
        <dbReference type="ARBA" id="ARBA00023157"/>
    </source>
</evidence>
<proteinExistence type="predicted"/>
<keyword evidence="4" id="KW-0732">Signal</keyword>
<evidence type="ECO:0000256" key="3">
    <source>
        <dbReference type="SAM" id="Phobius"/>
    </source>
</evidence>
<keyword evidence="1 2" id="KW-1015">Disulfide bond</keyword>
<dbReference type="InterPro" id="IPR023415">
    <property type="entry name" value="LDLR_class-A_CS"/>
</dbReference>
<organism evidence="5 6">
    <name type="scientific">Pristionchus mayeri</name>
    <dbReference type="NCBI Taxonomy" id="1317129"/>
    <lineage>
        <taxon>Eukaryota</taxon>
        <taxon>Metazoa</taxon>
        <taxon>Ecdysozoa</taxon>
        <taxon>Nematoda</taxon>
        <taxon>Chromadorea</taxon>
        <taxon>Rhabditida</taxon>
        <taxon>Rhabditina</taxon>
        <taxon>Diplogasteromorpha</taxon>
        <taxon>Diplogasteroidea</taxon>
        <taxon>Neodiplogasteridae</taxon>
        <taxon>Pristionchus</taxon>
    </lineage>
</organism>
<evidence type="ECO:0008006" key="7">
    <source>
        <dbReference type="Google" id="ProtNLM"/>
    </source>
</evidence>
<keyword evidence="3" id="KW-1133">Transmembrane helix</keyword>
<sequence>QVKIDSTMREALLTAVFAFLTQAQLYDASSNLDLPREGMGAMGGCTRTWEWQCKSGDCLPKYDVCNGIEQCPDGSDEWNCDGVQQQKAKATTVATTTTTAASSNYVSLTKAQFAFMVVMTIALLSCLFCFVRRRARAKALARNRRGNIAQSMFTAESEDEDDILISSMYS</sequence>
<evidence type="ECO:0000313" key="5">
    <source>
        <dbReference type="EMBL" id="GMR52343.1"/>
    </source>
</evidence>
<name>A0AAN5CWY2_9BILA</name>
<dbReference type="PANTHER" id="PTHR46876:SF1">
    <property type="entry name" value="LOW-DENSITY LIPOPROTEIN RECEPTOR-RELATED PROTEIN 11"/>
    <property type="match status" value="1"/>
</dbReference>
<keyword evidence="3" id="KW-0812">Transmembrane</keyword>
<feature type="non-terminal residue" evidence="5">
    <location>
        <position position="1"/>
    </location>
</feature>
<dbReference type="CDD" id="cd00112">
    <property type="entry name" value="LDLa"/>
    <property type="match status" value="1"/>
</dbReference>
<evidence type="ECO:0000256" key="2">
    <source>
        <dbReference type="PROSITE-ProRule" id="PRU00124"/>
    </source>
</evidence>
<dbReference type="EMBL" id="BTRK01000005">
    <property type="protein sequence ID" value="GMR52343.1"/>
    <property type="molecule type" value="Genomic_DNA"/>
</dbReference>
<gene>
    <name evidence="5" type="ORF">PMAYCL1PPCAC_22538</name>
</gene>
<dbReference type="PANTHER" id="PTHR46876">
    <property type="entry name" value="LOW-DENSITY LIPOPROTEIN RECEPTOR-RELATED PROTEIN 11"/>
    <property type="match status" value="1"/>
</dbReference>
<dbReference type="SUPFAM" id="SSF57424">
    <property type="entry name" value="LDL receptor-like module"/>
    <property type="match status" value="1"/>
</dbReference>
<evidence type="ECO:0000256" key="4">
    <source>
        <dbReference type="SAM" id="SignalP"/>
    </source>
</evidence>
<reference evidence="6" key="1">
    <citation type="submission" date="2022-10" db="EMBL/GenBank/DDBJ databases">
        <title>Genome assembly of Pristionchus species.</title>
        <authorList>
            <person name="Yoshida K."/>
            <person name="Sommer R.J."/>
        </authorList>
    </citation>
    <scope>NUCLEOTIDE SEQUENCE [LARGE SCALE GENOMIC DNA]</scope>
    <source>
        <strain evidence="6">RS5460</strain>
    </source>
</reference>
<protein>
    <recommendedName>
        <fullName evidence="7">Lipoprotein receptor</fullName>
    </recommendedName>
</protein>
<dbReference type="InterPro" id="IPR002172">
    <property type="entry name" value="LDrepeatLR_classA_rpt"/>
</dbReference>
<feature type="disulfide bond" evidence="2">
    <location>
        <begin position="53"/>
        <end position="71"/>
    </location>
</feature>
<feature type="transmembrane region" description="Helical" evidence="3">
    <location>
        <begin position="113"/>
        <end position="131"/>
    </location>
</feature>
<evidence type="ECO:0000313" key="6">
    <source>
        <dbReference type="Proteomes" id="UP001328107"/>
    </source>
</evidence>
<dbReference type="InterPro" id="IPR036055">
    <property type="entry name" value="LDL_receptor-like_sf"/>
</dbReference>
<accession>A0AAN5CWY2</accession>
<dbReference type="PROSITE" id="PS50068">
    <property type="entry name" value="LDLRA_2"/>
    <property type="match status" value="1"/>
</dbReference>
<comment type="caution">
    <text evidence="2">Lacks conserved residue(s) required for the propagation of feature annotation.</text>
</comment>
<dbReference type="AlphaFoldDB" id="A0AAN5CWY2"/>